<evidence type="ECO:0000313" key="2">
    <source>
        <dbReference type="Proteomes" id="UP001056255"/>
    </source>
</evidence>
<dbReference type="PROSITE" id="PS51257">
    <property type="entry name" value="PROKAR_LIPOPROTEIN"/>
    <property type="match status" value="1"/>
</dbReference>
<keyword evidence="2" id="KW-1185">Reference proteome</keyword>
<proteinExistence type="predicted"/>
<accession>A0ABY4WUV7</accession>
<sequence length="412" mass="45304">MKKILFASAAVSLVGCGGDESSGQQTVQIPSIPQMSVAPASGSVANTEPSPISYIGLKATSSNTGFFKADNRGDCQAYMHLDNITNGGWVDESEDQYRAHLPQYLLNTYKDFPGVASARVAGKVETSNVAAKDWIANFYYASNFYDCDTRNHAHFDSVETDSNGIVNLRDAWSVVQQKDGRLDRTTYVGWLKDKNSNETTGMSHSFSQDDAGKYNHKLRSLATGDSKTVDLIRDFTFGNQSYESLIKTYFANIRNGSGAWYQIVGGTRVGEYKLSAASSTKAYFAVNMVSAFFEGIGTKVSWCTVGAKGQSPLTPQTFNDLRTSGDLEQAGAYCDPLDDTNNESRYYDAAGKTVSDQTTIGLLDANTDTIKSQLEQFTDNSTLYNSYSQEEYFKSQELSHEINKLQADLRLR</sequence>
<organism evidence="1 2">
    <name type="scientific">Grimontia kaedaensis</name>
    <dbReference type="NCBI Taxonomy" id="2872157"/>
    <lineage>
        <taxon>Bacteria</taxon>
        <taxon>Pseudomonadati</taxon>
        <taxon>Pseudomonadota</taxon>
        <taxon>Gammaproteobacteria</taxon>
        <taxon>Vibrionales</taxon>
        <taxon>Vibrionaceae</taxon>
        <taxon>Grimontia</taxon>
    </lineage>
</organism>
<protein>
    <recommendedName>
        <fullName evidence="3">Lipoprotein</fullName>
    </recommendedName>
</protein>
<reference evidence="1" key="1">
    <citation type="submission" date="2021-08" db="EMBL/GenBank/DDBJ databases">
        <authorList>
            <person name="Sakaguchi M."/>
            <person name="Kikuchi T."/>
            <person name="Urbanczyk H."/>
        </authorList>
    </citation>
    <scope>NUCLEOTIDE SEQUENCE</scope>
    <source>
        <strain evidence="1">020920N</strain>
    </source>
</reference>
<evidence type="ECO:0008006" key="3">
    <source>
        <dbReference type="Google" id="ProtNLM"/>
    </source>
</evidence>
<dbReference type="Proteomes" id="UP001056255">
    <property type="component" value="Chromosome I"/>
</dbReference>
<evidence type="ECO:0000313" key="1">
    <source>
        <dbReference type="EMBL" id="USH01695.1"/>
    </source>
</evidence>
<dbReference type="EMBL" id="CP082275">
    <property type="protein sequence ID" value="USH01695.1"/>
    <property type="molecule type" value="Genomic_DNA"/>
</dbReference>
<gene>
    <name evidence="1" type="ORF">K6Q96_12490</name>
</gene>
<name>A0ABY4WUV7_9GAMM</name>
<dbReference type="RefSeq" id="WP_251876164.1">
    <property type="nucleotide sequence ID" value="NZ_CP082275.1"/>
</dbReference>